<dbReference type="InterPro" id="IPR032675">
    <property type="entry name" value="LRR_dom_sf"/>
</dbReference>
<dbReference type="OrthoDB" id="676979at2759"/>
<feature type="compositionally biased region" description="Polar residues" evidence="3">
    <location>
        <begin position="80"/>
        <end position="101"/>
    </location>
</feature>
<feature type="compositionally biased region" description="Polar residues" evidence="3">
    <location>
        <begin position="196"/>
        <end position="215"/>
    </location>
</feature>
<dbReference type="InterPro" id="IPR050216">
    <property type="entry name" value="LRR_domain-containing"/>
</dbReference>
<feature type="compositionally biased region" description="Low complexity" evidence="3">
    <location>
        <begin position="226"/>
        <end position="237"/>
    </location>
</feature>
<feature type="region of interest" description="Disordered" evidence="3">
    <location>
        <begin position="1"/>
        <end position="428"/>
    </location>
</feature>
<feature type="compositionally biased region" description="Low complexity" evidence="3">
    <location>
        <begin position="58"/>
        <end position="76"/>
    </location>
</feature>
<feature type="compositionally biased region" description="Polar residues" evidence="3">
    <location>
        <begin position="919"/>
        <end position="933"/>
    </location>
</feature>
<feature type="compositionally biased region" description="Low complexity" evidence="3">
    <location>
        <begin position="248"/>
        <end position="260"/>
    </location>
</feature>
<evidence type="ECO:0000256" key="2">
    <source>
        <dbReference type="ARBA" id="ARBA00022737"/>
    </source>
</evidence>
<feature type="compositionally biased region" description="Low complexity" evidence="3">
    <location>
        <begin position="354"/>
        <end position="387"/>
    </location>
</feature>
<dbReference type="Gene3D" id="3.80.10.10">
    <property type="entry name" value="Ribonuclease Inhibitor"/>
    <property type="match status" value="4"/>
</dbReference>
<dbReference type="AlphaFoldDB" id="A0A2N3NES9"/>
<feature type="region of interest" description="Disordered" evidence="3">
    <location>
        <begin position="870"/>
        <end position="933"/>
    </location>
</feature>
<feature type="compositionally biased region" description="Basic and acidic residues" evidence="3">
    <location>
        <begin position="888"/>
        <end position="897"/>
    </location>
</feature>
<feature type="compositionally biased region" description="Polar residues" evidence="3">
    <location>
        <begin position="300"/>
        <end position="353"/>
    </location>
</feature>
<dbReference type="STRING" id="41688.A0A2N3NES9"/>
<evidence type="ECO:0008006" key="6">
    <source>
        <dbReference type="Google" id="ProtNLM"/>
    </source>
</evidence>
<accession>A0A2N3NES9</accession>
<reference evidence="4 5" key="1">
    <citation type="journal article" date="2017" name="G3 (Bethesda)">
        <title>First Draft Genome Sequence of the Pathogenic Fungus Lomentospora prolificans (Formerly Scedosporium prolificans).</title>
        <authorList>
            <person name="Luo R."/>
            <person name="Zimin A."/>
            <person name="Workman R."/>
            <person name="Fan Y."/>
            <person name="Pertea G."/>
            <person name="Grossman N."/>
            <person name="Wear M.P."/>
            <person name="Jia B."/>
            <person name="Miller H."/>
            <person name="Casadevall A."/>
            <person name="Timp W."/>
            <person name="Zhang S.X."/>
            <person name="Salzberg S.L."/>
        </authorList>
    </citation>
    <scope>NUCLEOTIDE SEQUENCE [LARGE SCALE GENOMIC DNA]</scope>
    <source>
        <strain evidence="4 5">JHH-5317</strain>
    </source>
</reference>
<dbReference type="SMART" id="SM00364">
    <property type="entry name" value="LRR_BAC"/>
    <property type="match status" value="8"/>
</dbReference>
<keyword evidence="1" id="KW-0433">Leucine-rich repeat</keyword>
<dbReference type="SMART" id="SM00369">
    <property type="entry name" value="LRR_TYP"/>
    <property type="match status" value="11"/>
</dbReference>
<evidence type="ECO:0000313" key="4">
    <source>
        <dbReference type="EMBL" id="PKS10950.1"/>
    </source>
</evidence>
<dbReference type="EMBL" id="NLAX01000008">
    <property type="protein sequence ID" value="PKS10950.1"/>
    <property type="molecule type" value="Genomic_DNA"/>
</dbReference>
<dbReference type="PANTHER" id="PTHR48051:SF27">
    <property type="entry name" value="LEUCINE-RICH REPEAT-CONTAINING PROTEIN 40"/>
    <property type="match status" value="1"/>
</dbReference>
<feature type="compositionally biased region" description="Low complexity" evidence="3">
    <location>
        <begin position="901"/>
        <end position="913"/>
    </location>
</feature>
<evidence type="ECO:0000256" key="1">
    <source>
        <dbReference type="ARBA" id="ARBA00022614"/>
    </source>
</evidence>
<dbReference type="VEuPathDB" id="FungiDB:jhhlp_002709"/>
<sequence length="1168" mass="125563">MEGRPAAPSRPSAIPRLSRLPVPKTVRPSASRESLNAAPEPSIPAPRVRPAASRERLSTATSSSTTTRRTNTAGTAQPPLRQQTSRPSLRASASNSRLNQQPPARKPAEPARRPSTRAPALTRPAAQATAAKRLSSQPTRPSGDGFISAATLAQDDVDTPAKQANRPVATFDDVPEFETPSRMKGPRPSLSERTIETLSRVPSSPALSKRPSSFFDQGGTPRPRSRASSSASRPGSSYNSDGPRRPISRGSTRPGSSSGGEESLQSQFRASTNTYKAPLPTIDGTPIRGLRARASLHGMHSQSMRSPQAMRSPSSPLTQGAPTLESPRTAQLERSPSPTKHSMPSQMPSPTGTLASKPLRLKPSSSLLVKKSPGGAARGAGPSVAPRKVSTTPNKPIMATSTMPPADPEEAPSPSAERSRKSSAALREQIAKARAAAKKPVAIEPDVVEHEVSQPATVVHDGFDFGLEPLTDDPFNLNRSDKSQTKVLQQRAEAGRTSGRLNIAALGLKEMPEEVMKMYDLESVGNYGGNWAESMDLTRLVAADNEFEVIDDAVFPDVEPEALADIEDGAGNIFGGLEMIDLHGNKLVSLPMGLRQLRMLTSLNLSQNQLHMDSLQVISQISALRDLKLANNSLSGPLPSSFSDLEHLEILDLHGNKVSELPADLDRVGRLRILNIGENDFTSLPFECLAKLPLTELIVRSNKLSGTLIDADVSTLSSLQTLDVSSNQLTRIVPPGRSIGLPALHQLTLSMNRLQGLPDVSSWTSLVTLSADENSIPEIPEGFTSLDRLRHVDFTSNDIRVIPPEVARMDNLAMLRIAGNPLRDKKFSSISTDELKDILSARLEPPPPYHVGAADSVEAHFEETKPVAQPFPAASIPGTAPGQSLRPASDEDSRSDMDDYATPPTSAPHSPARSRAHTLASQPRSRAQTLSNQTWPVKVGGLLDRSSTSSSTLHPVVCSKVASEHRINEVQLHHNLFSTLPEGLSFFAESLTALSLAHNQLMGETYLAESLELPALRELNLANNHITNLVPLATHLKAPDLEKLDVSFNRVAGLPTDLRTSFPKLAVLLVANNHLIELDPEAIRGMRIVDASNNDIAHLNPRIGLLGGPGGLERLDVMGNRFRVPRFSVLERGTDATLRWLRGRVPAGEAAAWRQRSGGAGSDLEELD</sequence>
<proteinExistence type="predicted"/>
<dbReference type="InterPro" id="IPR003591">
    <property type="entry name" value="Leu-rich_rpt_typical-subtyp"/>
</dbReference>
<organism evidence="4 5">
    <name type="scientific">Lomentospora prolificans</name>
    <dbReference type="NCBI Taxonomy" id="41688"/>
    <lineage>
        <taxon>Eukaryota</taxon>
        <taxon>Fungi</taxon>
        <taxon>Dikarya</taxon>
        <taxon>Ascomycota</taxon>
        <taxon>Pezizomycotina</taxon>
        <taxon>Sordariomycetes</taxon>
        <taxon>Hypocreomycetidae</taxon>
        <taxon>Microascales</taxon>
        <taxon>Microascaceae</taxon>
        <taxon>Lomentospora</taxon>
    </lineage>
</organism>
<evidence type="ECO:0000256" key="3">
    <source>
        <dbReference type="SAM" id="MobiDB-lite"/>
    </source>
</evidence>
<feature type="compositionally biased region" description="Polar residues" evidence="3">
    <location>
        <begin position="389"/>
        <end position="403"/>
    </location>
</feature>
<protein>
    <recommendedName>
        <fullName evidence="6">Leucine-rich repeat-containing protein 40</fullName>
    </recommendedName>
</protein>
<dbReference type="GO" id="GO:0005737">
    <property type="term" value="C:cytoplasm"/>
    <property type="evidence" value="ECO:0007669"/>
    <property type="project" value="TreeGrafter"/>
</dbReference>
<feature type="compositionally biased region" description="Low complexity" evidence="3">
    <location>
        <begin position="116"/>
        <end position="133"/>
    </location>
</feature>
<keyword evidence="5" id="KW-1185">Reference proteome</keyword>
<comment type="caution">
    <text evidence="4">The sequence shown here is derived from an EMBL/GenBank/DDBJ whole genome shotgun (WGS) entry which is preliminary data.</text>
</comment>
<dbReference type="SUPFAM" id="SSF52058">
    <property type="entry name" value="L domain-like"/>
    <property type="match status" value="2"/>
</dbReference>
<dbReference type="PANTHER" id="PTHR48051">
    <property type="match status" value="1"/>
</dbReference>
<dbReference type="InParanoid" id="A0A2N3NES9"/>
<feature type="compositionally biased region" description="Polar residues" evidence="3">
    <location>
        <begin position="263"/>
        <end position="275"/>
    </location>
</feature>
<gene>
    <name evidence="4" type="ORF">jhhlp_002709</name>
</gene>
<dbReference type="Proteomes" id="UP000233524">
    <property type="component" value="Unassembled WGS sequence"/>
</dbReference>
<evidence type="ECO:0000313" key="5">
    <source>
        <dbReference type="Proteomes" id="UP000233524"/>
    </source>
</evidence>
<dbReference type="PROSITE" id="PS51450">
    <property type="entry name" value="LRR"/>
    <property type="match status" value="2"/>
</dbReference>
<feature type="compositionally biased region" description="Low complexity" evidence="3">
    <location>
        <begin position="1"/>
        <end position="21"/>
    </location>
</feature>
<name>A0A2N3NES9_9PEZI</name>
<keyword evidence="2" id="KW-0677">Repeat</keyword>
<dbReference type="Pfam" id="PF13855">
    <property type="entry name" value="LRR_8"/>
    <property type="match status" value="2"/>
</dbReference>
<dbReference type="InterPro" id="IPR001611">
    <property type="entry name" value="Leu-rich_rpt"/>
</dbReference>